<evidence type="ECO:0000313" key="1">
    <source>
        <dbReference type="EMBL" id="QDE31093.1"/>
    </source>
</evidence>
<dbReference type="RefSeq" id="WP_140234074.1">
    <property type="nucleotide sequence ID" value="NZ_CP041036.1"/>
</dbReference>
<proteinExistence type="predicted"/>
<dbReference type="KEGG" id="spol:FH971_09000"/>
<dbReference type="AlphaFoldDB" id="A0A4Y5YEX9"/>
<reference evidence="1 2" key="1">
    <citation type="submission" date="2019-06" db="EMBL/GenBank/DDBJ databases">
        <title>The genome of Shewanella sp. SM1901.</title>
        <authorList>
            <person name="Cha Q."/>
        </authorList>
    </citation>
    <scope>NUCLEOTIDE SEQUENCE [LARGE SCALE GENOMIC DNA]</scope>
    <source>
        <strain evidence="1 2">SM1901</strain>
    </source>
</reference>
<name>A0A4Y5YEX9_9GAMM</name>
<accession>A0A4Y5YEX9</accession>
<evidence type="ECO:0000313" key="2">
    <source>
        <dbReference type="Proteomes" id="UP000319809"/>
    </source>
</evidence>
<organism evidence="1 2">
    <name type="scientific">Shewanella polaris</name>
    <dbReference type="NCBI Taxonomy" id="2588449"/>
    <lineage>
        <taxon>Bacteria</taxon>
        <taxon>Pseudomonadati</taxon>
        <taxon>Pseudomonadota</taxon>
        <taxon>Gammaproteobacteria</taxon>
        <taxon>Alteromonadales</taxon>
        <taxon>Shewanellaceae</taxon>
        <taxon>Shewanella</taxon>
    </lineage>
</organism>
<keyword evidence="2" id="KW-1185">Reference proteome</keyword>
<dbReference type="Proteomes" id="UP000319809">
    <property type="component" value="Chromosome"/>
</dbReference>
<protein>
    <submittedName>
        <fullName evidence="1">Uncharacterized protein</fullName>
    </submittedName>
</protein>
<gene>
    <name evidence="1" type="ORF">FH971_09000</name>
</gene>
<sequence>MDPISVRKEFEQNGTQWIFRTGLGQYGKARAVALQCHFFTADDEDEQIDDELRSCYNCQYRRWTMTSFECVALNKGIIK</sequence>
<dbReference type="EMBL" id="CP041036">
    <property type="protein sequence ID" value="QDE31093.1"/>
    <property type="molecule type" value="Genomic_DNA"/>
</dbReference>